<evidence type="ECO:0000259" key="15">
    <source>
        <dbReference type="PROSITE" id="PS51195"/>
    </source>
</evidence>
<evidence type="ECO:0000256" key="11">
    <source>
        <dbReference type="RuleBase" id="RU365068"/>
    </source>
</evidence>
<evidence type="ECO:0000256" key="3">
    <source>
        <dbReference type="ARBA" id="ARBA00022741"/>
    </source>
</evidence>
<dbReference type="CDD" id="cd18787">
    <property type="entry name" value="SF2_C_DEAD"/>
    <property type="match status" value="1"/>
</dbReference>
<comment type="similarity">
    <text evidence="1">Belongs to the DEAD box helicase family. DDX1 subfamily.</text>
</comment>
<dbReference type="InterPro" id="IPR011545">
    <property type="entry name" value="DEAD/DEAH_box_helicase_dom"/>
</dbReference>
<keyword evidence="8 11" id="KW-0694">RNA-binding</keyword>
<evidence type="ECO:0000313" key="16">
    <source>
        <dbReference type="Proteomes" id="UP000050741"/>
    </source>
</evidence>
<keyword evidence="7 11" id="KW-0067">ATP-binding</keyword>
<dbReference type="InterPro" id="IPR001870">
    <property type="entry name" value="B30.2/SPRY"/>
</dbReference>
<dbReference type="InterPro" id="IPR014014">
    <property type="entry name" value="RNA_helicase_DEAD_Q_motif"/>
</dbReference>
<dbReference type="InterPro" id="IPR013320">
    <property type="entry name" value="ConA-like_dom_sf"/>
</dbReference>
<name>A0A183BSV9_GLOPA</name>
<keyword evidence="6" id="KW-0269">Exonuclease</keyword>
<dbReference type="PROSITE" id="PS51194">
    <property type="entry name" value="HELICASE_CTER"/>
    <property type="match status" value="1"/>
</dbReference>
<dbReference type="InterPro" id="IPR014001">
    <property type="entry name" value="Helicase_ATP-bd"/>
</dbReference>
<dbReference type="WBParaSite" id="GPLIN_000369500">
    <property type="protein sequence ID" value="GPLIN_000369500"/>
    <property type="gene ID" value="GPLIN_000369500"/>
</dbReference>
<dbReference type="GO" id="GO:0005524">
    <property type="term" value="F:ATP binding"/>
    <property type="evidence" value="ECO:0007669"/>
    <property type="project" value="UniProtKB-UniRule"/>
</dbReference>
<comment type="function">
    <text evidence="11">RNA helicase.</text>
</comment>
<dbReference type="GO" id="GO:0003723">
    <property type="term" value="F:RNA binding"/>
    <property type="evidence" value="ECO:0007669"/>
    <property type="project" value="UniProtKB-UniRule"/>
</dbReference>
<dbReference type="Pfam" id="PF00622">
    <property type="entry name" value="SPRY"/>
    <property type="match status" value="1"/>
</dbReference>
<reference evidence="16" key="1">
    <citation type="submission" date="2014-05" db="EMBL/GenBank/DDBJ databases">
        <title>The genome and life-stage specific transcriptomes of Globodera pallida elucidate key aspects of plant parasitism by a cyst nematode.</title>
        <authorList>
            <person name="Cotton J.A."/>
            <person name="Lilley C.J."/>
            <person name="Jones L.M."/>
            <person name="Kikuchi T."/>
            <person name="Reid A.J."/>
            <person name="Thorpe P."/>
            <person name="Tsai I.J."/>
            <person name="Beasley H."/>
            <person name="Blok V."/>
            <person name="Cock P.J.A."/>
            <person name="Van den Akker S.E."/>
            <person name="Holroyd N."/>
            <person name="Hunt M."/>
            <person name="Mantelin S."/>
            <person name="Naghra H."/>
            <person name="Pain A."/>
            <person name="Palomares-Rius J.E."/>
            <person name="Zarowiecki M."/>
            <person name="Berriman M."/>
            <person name="Jones J.T."/>
            <person name="Urwin P.E."/>
        </authorList>
    </citation>
    <scope>NUCLEOTIDE SEQUENCE [LARGE SCALE GENOMIC DNA]</scope>
    <source>
        <strain evidence="16">Lindley</strain>
    </source>
</reference>
<dbReference type="InterPro" id="IPR001650">
    <property type="entry name" value="Helicase_C-like"/>
</dbReference>
<sequence length="692" mass="75885">MTAFEELGVLSELATALNDLDWTLPTDIQSEAIPAILGGGDVCMAAETGSGKTGAFCIPILQIVFESMQPSKPNRLGAVVEDNSWRMNIFDRDHNLGVDVSGLVCESNHPKLWSGTRAVRGVKGSGKYYYEALIESDGLCRMGWSTARANLNLGTDDQGWGFGGTGKKSHAGQFEDYGQSFTLGDIIGCFLDLESGRVHFSKNGADFPMAFALKQQQIQQGLFPAVVIKNARIRLNFGQSPLRFSPKGDWVALCRAVPACQIDSSVKGGQRIASAGGGVEGPQQRKPNAPMCLVVEPTKELAQQTHDQIERFRKYLEKPKIRNVLAISGISMGQQVAAINSGVDILTCTPGRIRGLVQEGQIALDQIRFFVLDEADSLLGGQSDSAQIVHELHSRIPKYSDDGNRLQMIVCSATLHNMAVKRPNTCQSVQTDAVHARDQLRAGSDNPETLSEAVKVLKGEYLLKAIEEHKMDQAIIFCRTKLDCDNMEKFLAPRGHSCVCLHGDRSADERTRNLKLFKEKKVRFLICTDVAARGLDIGGVPFVVNVTLPPAEEKANYVHRIGRVGRAERMGLAISLVSTVPEKVWYHQCRSRGANCNNTKLVEYGGCTKWFNELNYLGEIEEHLGVTVSRVGPDMNVPVNEYDGKVVYGAKRTDTGSTRLGHAVEMSGIAARLSEMERDVQITYLRLLLTSK</sequence>
<dbReference type="PANTHER" id="PTHR24031">
    <property type="entry name" value="RNA HELICASE"/>
    <property type="match status" value="1"/>
</dbReference>
<comment type="catalytic activity">
    <reaction evidence="9 11">
        <text>ATP + H2O = ADP + phosphate + H(+)</text>
        <dbReference type="Rhea" id="RHEA:13065"/>
        <dbReference type="ChEBI" id="CHEBI:15377"/>
        <dbReference type="ChEBI" id="CHEBI:15378"/>
        <dbReference type="ChEBI" id="CHEBI:30616"/>
        <dbReference type="ChEBI" id="CHEBI:43474"/>
        <dbReference type="ChEBI" id="CHEBI:456216"/>
        <dbReference type="EC" id="3.6.4.13"/>
    </reaction>
</comment>
<feature type="domain" description="DEAD-box RNA helicase Q" evidence="15">
    <location>
        <begin position="2"/>
        <end position="30"/>
    </location>
</feature>
<evidence type="ECO:0000256" key="1">
    <source>
        <dbReference type="ARBA" id="ARBA00008765"/>
    </source>
</evidence>
<dbReference type="SUPFAM" id="SSF49899">
    <property type="entry name" value="Concanavalin A-like lectins/glucanases"/>
    <property type="match status" value="1"/>
</dbReference>
<evidence type="ECO:0000256" key="7">
    <source>
        <dbReference type="ARBA" id="ARBA00022840"/>
    </source>
</evidence>
<dbReference type="CDD" id="cd12873">
    <property type="entry name" value="SPRY_DDX1"/>
    <property type="match status" value="1"/>
</dbReference>
<accession>A0A183BSV9</accession>
<evidence type="ECO:0000256" key="8">
    <source>
        <dbReference type="ARBA" id="ARBA00022884"/>
    </source>
</evidence>
<dbReference type="SMART" id="SM00487">
    <property type="entry name" value="DEXDc"/>
    <property type="match status" value="1"/>
</dbReference>
<proteinExistence type="inferred from homology"/>
<dbReference type="InterPro" id="IPR027417">
    <property type="entry name" value="P-loop_NTPase"/>
</dbReference>
<evidence type="ECO:0000256" key="9">
    <source>
        <dbReference type="ARBA" id="ARBA00047984"/>
    </source>
</evidence>
<dbReference type="AlphaFoldDB" id="A0A183BSV9"/>
<feature type="domain" description="Helicase C-terminal" evidence="14">
    <location>
        <begin position="449"/>
        <end position="643"/>
    </location>
</feature>
<dbReference type="GO" id="GO:0004527">
    <property type="term" value="F:exonuclease activity"/>
    <property type="evidence" value="ECO:0007669"/>
    <property type="project" value="UniProtKB-KW"/>
</dbReference>
<dbReference type="InterPro" id="IPR003877">
    <property type="entry name" value="SPRY_dom"/>
</dbReference>
<dbReference type="FunFam" id="3.40.50.300:FF:000708">
    <property type="entry name" value="ATP-dependent RNA helicase DDX1"/>
    <property type="match status" value="1"/>
</dbReference>
<evidence type="ECO:0000256" key="10">
    <source>
        <dbReference type="PROSITE-ProRule" id="PRU00552"/>
    </source>
</evidence>
<dbReference type="Proteomes" id="UP000050741">
    <property type="component" value="Unassembled WGS sequence"/>
</dbReference>
<dbReference type="Pfam" id="PF00271">
    <property type="entry name" value="Helicase_C"/>
    <property type="match status" value="1"/>
</dbReference>
<evidence type="ECO:0000256" key="4">
    <source>
        <dbReference type="ARBA" id="ARBA00022801"/>
    </source>
</evidence>
<dbReference type="SMART" id="SM00490">
    <property type="entry name" value="HELICc"/>
    <property type="match status" value="1"/>
</dbReference>
<reference evidence="17" key="2">
    <citation type="submission" date="2016-06" db="UniProtKB">
        <authorList>
            <consortium name="WormBaseParasite"/>
        </authorList>
    </citation>
    <scope>IDENTIFICATION</scope>
</reference>
<dbReference type="InterPro" id="IPR043136">
    <property type="entry name" value="B30.2/SPRY_sf"/>
</dbReference>
<comment type="domain">
    <text evidence="11">The helicase domain is involved in the stimulation of RELA transcriptional activity.</text>
</comment>
<feature type="short sequence motif" description="Q motif" evidence="10">
    <location>
        <begin position="2"/>
        <end position="30"/>
    </location>
</feature>
<evidence type="ECO:0000259" key="13">
    <source>
        <dbReference type="PROSITE" id="PS51192"/>
    </source>
</evidence>
<dbReference type="PROSITE" id="PS51195">
    <property type="entry name" value="Q_MOTIF"/>
    <property type="match status" value="1"/>
</dbReference>
<evidence type="ECO:0000256" key="5">
    <source>
        <dbReference type="ARBA" id="ARBA00022806"/>
    </source>
</evidence>
<evidence type="ECO:0000256" key="6">
    <source>
        <dbReference type="ARBA" id="ARBA00022839"/>
    </source>
</evidence>
<evidence type="ECO:0000259" key="12">
    <source>
        <dbReference type="PROSITE" id="PS50188"/>
    </source>
</evidence>
<protein>
    <recommendedName>
        <fullName evidence="11">ATP-dependent RNA helicase</fullName>
        <ecNumber evidence="11">3.6.4.13</ecNumber>
    </recommendedName>
</protein>
<evidence type="ECO:0000256" key="2">
    <source>
        <dbReference type="ARBA" id="ARBA00022722"/>
    </source>
</evidence>
<feature type="domain" description="B30.2/SPRY" evidence="12">
    <location>
        <begin position="58"/>
        <end position="242"/>
    </location>
</feature>
<organism evidence="16 17">
    <name type="scientific">Globodera pallida</name>
    <name type="common">Potato cyst nematode worm</name>
    <name type="synonym">Heterodera pallida</name>
    <dbReference type="NCBI Taxonomy" id="36090"/>
    <lineage>
        <taxon>Eukaryota</taxon>
        <taxon>Metazoa</taxon>
        <taxon>Ecdysozoa</taxon>
        <taxon>Nematoda</taxon>
        <taxon>Chromadorea</taxon>
        <taxon>Rhabditida</taxon>
        <taxon>Tylenchina</taxon>
        <taxon>Tylenchomorpha</taxon>
        <taxon>Tylenchoidea</taxon>
        <taxon>Heteroderidae</taxon>
        <taxon>Heteroderinae</taxon>
        <taxon>Globodera</taxon>
    </lineage>
</organism>
<dbReference type="GO" id="GO:0003724">
    <property type="term" value="F:RNA helicase activity"/>
    <property type="evidence" value="ECO:0007669"/>
    <property type="project" value="UniProtKB-EC"/>
</dbReference>
<evidence type="ECO:0000259" key="14">
    <source>
        <dbReference type="PROSITE" id="PS51194"/>
    </source>
</evidence>
<dbReference type="Pfam" id="PF00270">
    <property type="entry name" value="DEAD"/>
    <property type="match status" value="2"/>
</dbReference>
<keyword evidence="5 11" id="KW-0347">Helicase</keyword>
<dbReference type="EC" id="3.6.4.13" evidence="11"/>
<feature type="domain" description="Helicase ATP-binding" evidence="13">
    <location>
        <begin position="286"/>
        <end position="417"/>
    </location>
</feature>
<keyword evidence="2" id="KW-0540">Nuclease</keyword>
<dbReference type="Gene3D" id="3.40.50.300">
    <property type="entry name" value="P-loop containing nucleotide triphosphate hydrolases"/>
    <property type="match status" value="3"/>
</dbReference>
<dbReference type="PROSITE" id="PS50188">
    <property type="entry name" value="B302_SPRY"/>
    <property type="match status" value="1"/>
</dbReference>
<keyword evidence="16" id="KW-1185">Reference proteome</keyword>
<dbReference type="PROSITE" id="PS51192">
    <property type="entry name" value="HELICASE_ATP_BIND_1"/>
    <property type="match status" value="1"/>
</dbReference>
<keyword evidence="3 11" id="KW-0547">Nucleotide-binding</keyword>
<dbReference type="SUPFAM" id="SSF52540">
    <property type="entry name" value="P-loop containing nucleoside triphosphate hydrolases"/>
    <property type="match status" value="2"/>
</dbReference>
<dbReference type="SMART" id="SM00449">
    <property type="entry name" value="SPRY"/>
    <property type="match status" value="1"/>
</dbReference>
<keyword evidence="4 11" id="KW-0378">Hydrolase</keyword>
<dbReference type="Gene3D" id="2.60.120.920">
    <property type="match status" value="1"/>
</dbReference>
<evidence type="ECO:0000313" key="17">
    <source>
        <dbReference type="WBParaSite" id="GPLIN_000369500"/>
    </source>
</evidence>